<organism evidence="1 3">
    <name type="scientific">Planktothrix agardhii</name>
    <name type="common">Oscillatoria agardhii</name>
    <dbReference type="NCBI Taxonomy" id="1160"/>
    <lineage>
        <taxon>Bacteria</taxon>
        <taxon>Bacillati</taxon>
        <taxon>Cyanobacteriota</taxon>
        <taxon>Cyanophyceae</taxon>
        <taxon>Oscillatoriophycideae</taxon>
        <taxon>Oscillatoriales</taxon>
        <taxon>Microcoleaceae</taxon>
        <taxon>Planktothrix</taxon>
    </lineage>
</organism>
<proteinExistence type="predicted"/>
<evidence type="ECO:0000313" key="3">
    <source>
        <dbReference type="Proteomes" id="UP001153761"/>
    </source>
</evidence>
<reference evidence="1" key="1">
    <citation type="submission" date="2020-09" db="EMBL/GenBank/DDBJ databases">
        <authorList>
            <person name="Blom J."/>
        </authorList>
    </citation>
    <scope>NUCLEOTIDE SEQUENCE</scope>
    <source>
        <strain evidence="1">No.66</strain>
    </source>
</reference>
<gene>
    <name evidence="1" type="ORF">PANO66_03268</name>
    <name evidence="2" type="ORF">PANO66_03299</name>
</gene>
<evidence type="ECO:0000313" key="2">
    <source>
        <dbReference type="EMBL" id="CAD5961225.1"/>
    </source>
</evidence>
<dbReference type="AlphaFoldDB" id="A0AAD1V763"/>
<dbReference type="RefSeq" id="WP_254032493.1">
    <property type="nucleotide sequence ID" value="NZ_LR882963.1"/>
</dbReference>
<dbReference type="EMBL" id="LR882963">
    <property type="protein sequence ID" value="CAD5960743.1"/>
    <property type="molecule type" value="Genomic_DNA"/>
</dbReference>
<accession>A0AAD1V763</accession>
<dbReference type="Proteomes" id="UP001153761">
    <property type="component" value="Chromosome"/>
</dbReference>
<protein>
    <submittedName>
        <fullName evidence="1">Uncharacterized protein</fullName>
    </submittedName>
</protein>
<evidence type="ECO:0000313" key="1">
    <source>
        <dbReference type="EMBL" id="CAD5960743.1"/>
    </source>
</evidence>
<dbReference type="EMBL" id="LR882963">
    <property type="protein sequence ID" value="CAD5961225.1"/>
    <property type="molecule type" value="Genomic_DNA"/>
</dbReference>
<name>A0AAD1V763_PLAAG</name>
<sequence length="224" mass="23971">MAKTNIYDDRKIRSVDVTHPNSSSVGFTYFFKTPVDSSEVTVLGQKNWTPGAPVTGLSFPAIMGTRKPHPIRVRNSAKGITTFCSTAKLAEAKAAGWSRAKKPAFNVKRSNTFPGAGNLRGALVVYVAVPSGGVNLKWGWKMPFAQALKIGVTDLGSLGIKITNTDAEWADLVLGCNSVRPPRTSKTVFDGGTGKGDTITTFYDPSVTLAYPWKPAGDGSIFEI</sequence>